<keyword evidence="5" id="KW-0378">Hydrolase</keyword>
<dbReference type="InterPro" id="IPR001314">
    <property type="entry name" value="Peptidase_S1A"/>
</dbReference>
<feature type="signal peptide" evidence="3">
    <location>
        <begin position="1"/>
        <end position="19"/>
    </location>
</feature>
<dbReference type="GO" id="GO:0016787">
    <property type="term" value="F:hydrolase activity"/>
    <property type="evidence" value="ECO:0007669"/>
    <property type="project" value="UniProtKB-KW"/>
</dbReference>
<sequence length="283" mass="30059">MIRALLLASLLATSTNAAAIVIRHDVDDAQYRIPASELPALVDMPGEGHGVLIAPQWAVTAAHTLPRQGRLEQVVINGVARDVERVVTHPGYRTPPQALIDQAMASGEAMLLVVFLGGSDDIALIRLRQPITDIPPIRLYSGSDEPGKRVTLLGKGATGTGADGHDPRGPNRTGLRRAFNTVTSAYGRWLCYVFDAPPDGLPLEGMLGNGDSGGPVLLQSGAQWQLAGLASWKVVQGNVMTARPGRYGQTACNVRLSHYHHWIEQVISAAPQASDQDGSHAGP</sequence>
<evidence type="ECO:0000313" key="5">
    <source>
        <dbReference type="EMBL" id="MEA5666308.1"/>
    </source>
</evidence>
<dbReference type="SUPFAM" id="SSF50494">
    <property type="entry name" value="Trypsin-like serine proteases"/>
    <property type="match status" value="1"/>
</dbReference>
<dbReference type="EMBL" id="JAYFUH010000061">
    <property type="protein sequence ID" value="MEA5666308.1"/>
    <property type="molecule type" value="Genomic_DNA"/>
</dbReference>
<evidence type="ECO:0000259" key="4">
    <source>
        <dbReference type="PROSITE" id="PS50240"/>
    </source>
</evidence>
<reference evidence="5 6" key="1">
    <citation type="submission" date="2023-12" db="EMBL/GenBank/DDBJ databases">
        <title>Stenotrophomonas guangdongensis sp. nov., isolated from wilted pepper plants (Capsicum annuum).</title>
        <authorList>
            <person name="Qiu M."/>
            <person name="Li Y."/>
            <person name="Liu Q."/>
            <person name="Zhang X."/>
            <person name="Huang Y."/>
            <person name="Guo R."/>
            <person name="Hu M."/>
            <person name="Zhou J."/>
            <person name="Zhou X."/>
        </authorList>
    </citation>
    <scope>NUCLEOTIDE SEQUENCE [LARGE SCALE GENOMIC DNA]</scope>
    <source>
        <strain evidence="5 6">MH1</strain>
    </source>
</reference>
<evidence type="ECO:0000256" key="3">
    <source>
        <dbReference type="SAM" id="SignalP"/>
    </source>
</evidence>
<dbReference type="SMART" id="SM00020">
    <property type="entry name" value="Tryp_SPc"/>
    <property type="match status" value="1"/>
</dbReference>
<dbReference type="InterPro" id="IPR001254">
    <property type="entry name" value="Trypsin_dom"/>
</dbReference>
<organism evidence="5 6">
    <name type="scientific">Stenotrophomonas capsici</name>
    <dbReference type="NCBI Taxonomy" id="3110230"/>
    <lineage>
        <taxon>Bacteria</taxon>
        <taxon>Pseudomonadati</taxon>
        <taxon>Pseudomonadota</taxon>
        <taxon>Gammaproteobacteria</taxon>
        <taxon>Lysobacterales</taxon>
        <taxon>Lysobacteraceae</taxon>
        <taxon>Stenotrophomonas</taxon>
    </lineage>
</organism>
<dbReference type="Gene3D" id="2.40.10.10">
    <property type="entry name" value="Trypsin-like serine proteases"/>
    <property type="match status" value="1"/>
</dbReference>
<comment type="caution">
    <text evidence="5">The sequence shown here is derived from an EMBL/GenBank/DDBJ whole genome shotgun (WGS) entry which is preliminary data.</text>
</comment>
<dbReference type="InterPro" id="IPR009003">
    <property type="entry name" value="Peptidase_S1_PA"/>
</dbReference>
<protein>
    <submittedName>
        <fullName evidence="5">Trypsin-like serine protease</fullName>
        <ecNumber evidence="5">3.4.21.-</ecNumber>
    </submittedName>
</protein>
<dbReference type="RefSeq" id="WP_323437788.1">
    <property type="nucleotide sequence ID" value="NZ_JAYFUH010000061.1"/>
</dbReference>
<dbReference type="PANTHER" id="PTHR24250:SF50">
    <property type="entry name" value="PEPTIDASE S1 DOMAIN-CONTAINING PROTEIN"/>
    <property type="match status" value="1"/>
</dbReference>
<gene>
    <name evidence="5" type="ORF">VA603_01975</name>
</gene>
<dbReference type="InterPro" id="IPR043504">
    <property type="entry name" value="Peptidase_S1_PA_chymotrypsin"/>
</dbReference>
<accession>A0ABU5V0D3</accession>
<dbReference type="PROSITE" id="PS50240">
    <property type="entry name" value="TRYPSIN_DOM"/>
    <property type="match status" value="1"/>
</dbReference>
<feature type="domain" description="Peptidase S1" evidence="4">
    <location>
        <begin position="20"/>
        <end position="268"/>
    </location>
</feature>
<dbReference type="Pfam" id="PF00089">
    <property type="entry name" value="Trypsin"/>
    <property type="match status" value="1"/>
</dbReference>
<dbReference type="PRINTS" id="PR00722">
    <property type="entry name" value="CHYMOTRYPSIN"/>
</dbReference>
<keyword evidence="3" id="KW-0732">Signal</keyword>
<name>A0ABU5V0D3_9GAMM</name>
<dbReference type="EC" id="3.4.21.-" evidence="5"/>
<evidence type="ECO:0000313" key="6">
    <source>
        <dbReference type="Proteomes" id="UP001301653"/>
    </source>
</evidence>
<dbReference type="Proteomes" id="UP001301653">
    <property type="component" value="Unassembled WGS sequence"/>
</dbReference>
<evidence type="ECO:0000256" key="2">
    <source>
        <dbReference type="SAM" id="MobiDB-lite"/>
    </source>
</evidence>
<keyword evidence="6" id="KW-1185">Reference proteome</keyword>
<feature type="region of interest" description="Disordered" evidence="2">
    <location>
        <begin position="154"/>
        <end position="173"/>
    </location>
</feature>
<evidence type="ECO:0000256" key="1">
    <source>
        <dbReference type="ARBA" id="ARBA00023157"/>
    </source>
</evidence>
<dbReference type="PANTHER" id="PTHR24250">
    <property type="entry name" value="CHYMOTRYPSIN-RELATED"/>
    <property type="match status" value="1"/>
</dbReference>
<keyword evidence="1" id="KW-1015">Disulfide bond</keyword>
<feature type="chain" id="PRO_5047063191" evidence="3">
    <location>
        <begin position="20"/>
        <end position="283"/>
    </location>
</feature>
<proteinExistence type="predicted"/>